<keyword evidence="12" id="KW-0234">DNA repair</keyword>
<dbReference type="Pfam" id="PF00730">
    <property type="entry name" value="HhH-GPD"/>
    <property type="match status" value="1"/>
</dbReference>
<dbReference type="GO" id="GO:0046872">
    <property type="term" value="F:metal ion binding"/>
    <property type="evidence" value="ECO:0007669"/>
    <property type="project" value="UniProtKB-KW"/>
</dbReference>
<dbReference type="InterPro" id="IPR003651">
    <property type="entry name" value="Endonuclease3_FeS-loop_motif"/>
</dbReference>
<proteinExistence type="inferred from homology"/>
<dbReference type="GO" id="GO:0000701">
    <property type="term" value="F:purine-specific mismatch base pair DNA N-glycosylase activity"/>
    <property type="evidence" value="ECO:0007669"/>
    <property type="project" value="UniProtKB-EC"/>
</dbReference>
<dbReference type="InterPro" id="IPR023170">
    <property type="entry name" value="HhH_base_excis_C"/>
</dbReference>
<sequence>MFIEIAAWFDKHGRDLPWREDGTPPWHIMLCEVMSQQTPVARVLPAWLEWTERWPTPEALAQGRTDDVLRAWKSLGYPRRALRLRECAQVIVERHGGEVPHSEEELLALPGIGSYTAAAVMAFGFGKRSLVLDTNIRRVIARLHGEALPPPALTKPERERAAGMLPEDVDESVVWNAGVMELGALVCTARSPICSQCPVAEECGWRELGYPADLHAHRRKTQQWEGTMRQARGNIMRALRDSADPIPVASILEADPSRAEAALEGLLTDRLVERSGEHVFLPGSLDS</sequence>
<keyword evidence="6" id="KW-0004">4Fe-4S</keyword>
<evidence type="ECO:0000256" key="13">
    <source>
        <dbReference type="ARBA" id="ARBA00023295"/>
    </source>
</evidence>
<evidence type="ECO:0000256" key="4">
    <source>
        <dbReference type="ARBA" id="ARBA00012045"/>
    </source>
</evidence>
<organism evidence="15 16">
    <name type="scientific">Flaviflexus ciconiae</name>
    <dbReference type="NCBI Taxonomy" id="2496867"/>
    <lineage>
        <taxon>Bacteria</taxon>
        <taxon>Bacillati</taxon>
        <taxon>Actinomycetota</taxon>
        <taxon>Actinomycetes</taxon>
        <taxon>Actinomycetales</taxon>
        <taxon>Actinomycetaceae</taxon>
        <taxon>Flaviflexus</taxon>
    </lineage>
</organism>
<dbReference type="Pfam" id="PF10576">
    <property type="entry name" value="EndIII_4Fe-2S"/>
    <property type="match status" value="1"/>
</dbReference>
<evidence type="ECO:0000256" key="8">
    <source>
        <dbReference type="ARBA" id="ARBA00022763"/>
    </source>
</evidence>
<gene>
    <name evidence="15" type="ORF">EJ997_07395</name>
</gene>
<accession>A0A3Q9G236</accession>
<evidence type="ECO:0000256" key="5">
    <source>
        <dbReference type="ARBA" id="ARBA00022023"/>
    </source>
</evidence>
<dbReference type="InterPro" id="IPR000445">
    <property type="entry name" value="HhH_motif"/>
</dbReference>
<comment type="catalytic activity">
    <reaction evidence="1">
        <text>Hydrolyzes free adenine bases from 7,8-dihydro-8-oxoguanine:adenine mismatched double-stranded DNA, leaving an apurinic site.</text>
        <dbReference type="EC" id="3.2.2.31"/>
    </reaction>
</comment>
<dbReference type="GO" id="GO:0035485">
    <property type="term" value="F:adenine/guanine mispair binding"/>
    <property type="evidence" value="ECO:0007669"/>
    <property type="project" value="TreeGrafter"/>
</dbReference>
<keyword evidence="10" id="KW-0408">Iron</keyword>
<dbReference type="PROSITE" id="PS01155">
    <property type="entry name" value="ENDONUCLEASE_III_2"/>
    <property type="match status" value="1"/>
</dbReference>
<comment type="similarity">
    <text evidence="3">Belongs to the Nth/MutY family.</text>
</comment>
<dbReference type="GO" id="GO:0034039">
    <property type="term" value="F:8-oxo-7,8-dihydroguanine DNA N-glycosylase activity"/>
    <property type="evidence" value="ECO:0007669"/>
    <property type="project" value="TreeGrafter"/>
</dbReference>
<evidence type="ECO:0000256" key="10">
    <source>
        <dbReference type="ARBA" id="ARBA00023004"/>
    </source>
</evidence>
<protein>
    <recommendedName>
        <fullName evidence="5">Adenine DNA glycosylase</fullName>
        <ecNumber evidence="4">3.2.2.31</ecNumber>
    </recommendedName>
</protein>
<dbReference type="InterPro" id="IPR011257">
    <property type="entry name" value="DNA_glycosylase"/>
</dbReference>
<evidence type="ECO:0000256" key="9">
    <source>
        <dbReference type="ARBA" id="ARBA00022801"/>
    </source>
</evidence>
<reference evidence="15 16" key="1">
    <citation type="submission" date="2018-12" db="EMBL/GenBank/DDBJ databases">
        <title>Complete genome sequence of Flaviflexus sp. H23T48.</title>
        <authorList>
            <person name="Bae J.-W."/>
            <person name="Lee J.-Y."/>
        </authorList>
    </citation>
    <scope>NUCLEOTIDE SEQUENCE [LARGE SCALE GENOMIC DNA]</scope>
    <source>
        <strain evidence="15 16">H23T48</strain>
    </source>
</reference>
<evidence type="ECO:0000256" key="12">
    <source>
        <dbReference type="ARBA" id="ARBA00023204"/>
    </source>
</evidence>
<comment type="cofactor">
    <cofactor evidence="2">
        <name>[4Fe-4S] cluster</name>
        <dbReference type="ChEBI" id="CHEBI:49883"/>
    </cofactor>
</comment>
<dbReference type="SUPFAM" id="SSF48150">
    <property type="entry name" value="DNA-glycosylase"/>
    <property type="match status" value="1"/>
</dbReference>
<dbReference type="RefSeq" id="WP_126703987.1">
    <property type="nucleotide sequence ID" value="NZ_CP034593.1"/>
</dbReference>
<dbReference type="GO" id="GO:0006284">
    <property type="term" value="P:base-excision repair"/>
    <property type="evidence" value="ECO:0007669"/>
    <property type="project" value="InterPro"/>
</dbReference>
<dbReference type="InterPro" id="IPR004036">
    <property type="entry name" value="Endonuclease-III-like_CS2"/>
</dbReference>
<evidence type="ECO:0000313" key="15">
    <source>
        <dbReference type="EMBL" id="AZQ77183.1"/>
    </source>
</evidence>
<dbReference type="KEGG" id="flh:EJ997_07395"/>
<evidence type="ECO:0000256" key="11">
    <source>
        <dbReference type="ARBA" id="ARBA00023014"/>
    </source>
</evidence>
<keyword evidence="9" id="KW-0378">Hydrolase</keyword>
<keyword evidence="11" id="KW-0411">Iron-sulfur</keyword>
<dbReference type="Gene3D" id="1.10.340.30">
    <property type="entry name" value="Hypothetical protein, domain 2"/>
    <property type="match status" value="1"/>
</dbReference>
<dbReference type="EMBL" id="CP034593">
    <property type="protein sequence ID" value="AZQ77183.1"/>
    <property type="molecule type" value="Genomic_DNA"/>
</dbReference>
<dbReference type="Proteomes" id="UP000280344">
    <property type="component" value="Chromosome"/>
</dbReference>
<dbReference type="InterPro" id="IPR044298">
    <property type="entry name" value="MIG/MutY"/>
</dbReference>
<dbReference type="OrthoDB" id="9802365at2"/>
<dbReference type="InterPro" id="IPR003265">
    <property type="entry name" value="HhH-GPD_domain"/>
</dbReference>
<dbReference type="EC" id="3.2.2.31" evidence="4"/>
<dbReference type="Pfam" id="PF00633">
    <property type="entry name" value="HHH"/>
    <property type="match status" value="1"/>
</dbReference>
<evidence type="ECO:0000256" key="2">
    <source>
        <dbReference type="ARBA" id="ARBA00001966"/>
    </source>
</evidence>
<keyword evidence="13" id="KW-0326">Glycosidase</keyword>
<dbReference type="GO" id="GO:0006298">
    <property type="term" value="P:mismatch repair"/>
    <property type="evidence" value="ECO:0007669"/>
    <property type="project" value="TreeGrafter"/>
</dbReference>
<evidence type="ECO:0000256" key="1">
    <source>
        <dbReference type="ARBA" id="ARBA00000843"/>
    </source>
</evidence>
<evidence type="ECO:0000256" key="7">
    <source>
        <dbReference type="ARBA" id="ARBA00022723"/>
    </source>
</evidence>
<keyword evidence="7" id="KW-0479">Metal-binding</keyword>
<dbReference type="GO" id="GO:0051539">
    <property type="term" value="F:4 iron, 4 sulfur cluster binding"/>
    <property type="evidence" value="ECO:0007669"/>
    <property type="project" value="UniProtKB-KW"/>
</dbReference>
<dbReference type="SMART" id="SM00525">
    <property type="entry name" value="FES"/>
    <property type="match status" value="1"/>
</dbReference>
<keyword evidence="16" id="KW-1185">Reference proteome</keyword>
<keyword evidence="8" id="KW-0227">DNA damage</keyword>
<dbReference type="SMART" id="SM00478">
    <property type="entry name" value="ENDO3c"/>
    <property type="match status" value="1"/>
</dbReference>
<dbReference type="AlphaFoldDB" id="A0A3Q9G236"/>
<name>A0A3Q9G236_9ACTO</name>
<feature type="domain" description="HhH-GPD" evidence="14">
    <location>
        <begin position="34"/>
        <end position="185"/>
    </location>
</feature>
<evidence type="ECO:0000313" key="16">
    <source>
        <dbReference type="Proteomes" id="UP000280344"/>
    </source>
</evidence>
<evidence type="ECO:0000256" key="3">
    <source>
        <dbReference type="ARBA" id="ARBA00008343"/>
    </source>
</evidence>
<dbReference type="PANTHER" id="PTHR42944:SF1">
    <property type="entry name" value="ADENINE DNA GLYCOSYLASE"/>
    <property type="match status" value="1"/>
</dbReference>
<dbReference type="CDD" id="cd00056">
    <property type="entry name" value="ENDO3c"/>
    <property type="match status" value="1"/>
</dbReference>
<dbReference type="PANTHER" id="PTHR42944">
    <property type="entry name" value="ADENINE DNA GLYCOSYLASE"/>
    <property type="match status" value="1"/>
</dbReference>
<dbReference type="GO" id="GO:0032357">
    <property type="term" value="F:oxidized purine DNA binding"/>
    <property type="evidence" value="ECO:0007669"/>
    <property type="project" value="TreeGrafter"/>
</dbReference>
<evidence type="ECO:0000256" key="6">
    <source>
        <dbReference type="ARBA" id="ARBA00022485"/>
    </source>
</evidence>
<evidence type="ECO:0000259" key="14">
    <source>
        <dbReference type="SMART" id="SM00478"/>
    </source>
</evidence>
<dbReference type="Gene3D" id="1.10.1670.10">
    <property type="entry name" value="Helix-hairpin-Helix base-excision DNA repair enzymes (C-terminal)"/>
    <property type="match status" value="1"/>
</dbReference>